<sequence length="108" mass="12183">MSVSKNILVLMIVYVYVSHVITYPMSSSNDEDENNSHSSSEIRNHVYNKEELKLLRNLMTILKKSERFSDSSNGDDSKRDIADYFFPKRSGNGSAKRGMKGVALGFGK</sequence>
<proteinExistence type="predicted"/>
<feature type="transmembrane region" description="Helical" evidence="2">
    <location>
        <begin position="7"/>
        <end position="26"/>
    </location>
</feature>
<dbReference type="AlphaFoldDB" id="A0A814HRF2"/>
<feature type="region of interest" description="Disordered" evidence="1">
    <location>
        <begin position="67"/>
        <end position="108"/>
    </location>
</feature>
<reference evidence="3" key="1">
    <citation type="submission" date="2021-02" db="EMBL/GenBank/DDBJ databases">
        <authorList>
            <person name="Nowell W R."/>
        </authorList>
    </citation>
    <scope>NUCLEOTIDE SEQUENCE</scope>
    <source>
        <strain evidence="3">Ploen Becks lab</strain>
    </source>
</reference>
<evidence type="ECO:0000313" key="3">
    <source>
        <dbReference type="EMBL" id="CAF1014290.1"/>
    </source>
</evidence>
<feature type="compositionally biased region" description="Basic and acidic residues" evidence="1">
    <location>
        <begin position="67"/>
        <end position="82"/>
    </location>
</feature>
<dbReference type="OrthoDB" id="10577150at2759"/>
<protein>
    <submittedName>
        <fullName evidence="3">Uncharacterized protein</fullName>
    </submittedName>
</protein>
<comment type="caution">
    <text evidence="3">The sequence shown here is derived from an EMBL/GenBank/DDBJ whole genome shotgun (WGS) entry which is preliminary data.</text>
</comment>
<organism evidence="3 4">
    <name type="scientific">Brachionus calyciflorus</name>
    <dbReference type="NCBI Taxonomy" id="104777"/>
    <lineage>
        <taxon>Eukaryota</taxon>
        <taxon>Metazoa</taxon>
        <taxon>Spiralia</taxon>
        <taxon>Gnathifera</taxon>
        <taxon>Rotifera</taxon>
        <taxon>Eurotatoria</taxon>
        <taxon>Monogononta</taxon>
        <taxon>Pseudotrocha</taxon>
        <taxon>Ploima</taxon>
        <taxon>Brachionidae</taxon>
        <taxon>Brachionus</taxon>
    </lineage>
</organism>
<evidence type="ECO:0000313" key="4">
    <source>
        <dbReference type="Proteomes" id="UP000663879"/>
    </source>
</evidence>
<dbReference type="Proteomes" id="UP000663879">
    <property type="component" value="Unassembled WGS sequence"/>
</dbReference>
<keyword evidence="2" id="KW-0472">Membrane</keyword>
<dbReference type="EMBL" id="CAJNOC010004235">
    <property type="protein sequence ID" value="CAF1014290.1"/>
    <property type="molecule type" value="Genomic_DNA"/>
</dbReference>
<name>A0A814HRF2_9BILA</name>
<evidence type="ECO:0000256" key="1">
    <source>
        <dbReference type="SAM" id="MobiDB-lite"/>
    </source>
</evidence>
<accession>A0A814HRF2</accession>
<keyword evidence="4" id="KW-1185">Reference proteome</keyword>
<gene>
    <name evidence="3" type="ORF">OXX778_LOCUS17050</name>
</gene>
<evidence type="ECO:0000256" key="2">
    <source>
        <dbReference type="SAM" id="Phobius"/>
    </source>
</evidence>
<keyword evidence="2" id="KW-0812">Transmembrane</keyword>
<keyword evidence="2" id="KW-1133">Transmembrane helix</keyword>